<feature type="transmembrane region" description="Helical" evidence="8">
    <location>
        <begin position="154"/>
        <end position="173"/>
    </location>
</feature>
<organism evidence="9 10">
    <name type="scientific">Litchfieldia salsa</name>
    <dbReference type="NCBI Taxonomy" id="930152"/>
    <lineage>
        <taxon>Bacteria</taxon>
        <taxon>Bacillati</taxon>
        <taxon>Bacillota</taxon>
        <taxon>Bacilli</taxon>
        <taxon>Bacillales</taxon>
        <taxon>Bacillaceae</taxon>
        <taxon>Litchfieldia</taxon>
    </lineage>
</organism>
<protein>
    <recommendedName>
        <fullName evidence="11">AEC family transporter</fullName>
    </recommendedName>
</protein>
<dbReference type="PANTHER" id="PTHR36838">
    <property type="entry name" value="AUXIN EFFLUX CARRIER FAMILY PROTEIN"/>
    <property type="match status" value="1"/>
</dbReference>
<feature type="transmembrane region" description="Helical" evidence="8">
    <location>
        <begin position="248"/>
        <end position="266"/>
    </location>
</feature>
<keyword evidence="6 8" id="KW-1133">Transmembrane helix</keyword>
<feature type="transmembrane region" description="Helical" evidence="8">
    <location>
        <begin position="119"/>
        <end position="142"/>
    </location>
</feature>
<name>A0A1H0VR74_9BACI</name>
<proteinExistence type="inferred from homology"/>
<feature type="transmembrane region" description="Helical" evidence="8">
    <location>
        <begin position="6"/>
        <end position="24"/>
    </location>
</feature>
<dbReference type="OrthoDB" id="148377at2"/>
<reference evidence="10" key="1">
    <citation type="submission" date="2016-10" db="EMBL/GenBank/DDBJ databases">
        <authorList>
            <person name="Varghese N."/>
            <person name="Submissions S."/>
        </authorList>
    </citation>
    <scope>NUCLEOTIDE SEQUENCE [LARGE SCALE GENOMIC DNA]</scope>
    <source>
        <strain evidence="10">IBRC-M10078</strain>
    </source>
</reference>
<dbReference type="InterPro" id="IPR004776">
    <property type="entry name" value="Mem_transp_PIN-like"/>
</dbReference>
<evidence type="ECO:0000256" key="7">
    <source>
        <dbReference type="ARBA" id="ARBA00023136"/>
    </source>
</evidence>
<evidence type="ECO:0008006" key="11">
    <source>
        <dbReference type="Google" id="ProtNLM"/>
    </source>
</evidence>
<feature type="transmembrane region" description="Helical" evidence="8">
    <location>
        <begin position="217"/>
        <end position="236"/>
    </location>
</feature>
<feature type="transmembrane region" description="Helical" evidence="8">
    <location>
        <begin position="31"/>
        <end position="52"/>
    </location>
</feature>
<dbReference type="InterPro" id="IPR038770">
    <property type="entry name" value="Na+/solute_symporter_sf"/>
</dbReference>
<evidence type="ECO:0000313" key="9">
    <source>
        <dbReference type="EMBL" id="SDP80606.1"/>
    </source>
</evidence>
<keyword evidence="10" id="KW-1185">Reference proteome</keyword>
<dbReference type="AlphaFoldDB" id="A0A1H0VR74"/>
<evidence type="ECO:0000256" key="2">
    <source>
        <dbReference type="ARBA" id="ARBA00010145"/>
    </source>
</evidence>
<feature type="transmembrane region" description="Helical" evidence="8">
    <location>
        <begin position="92"/>
        <end position="113"/>
    </location>
</feature>
<dbReference type="GO" id="GO:0055085">
    <property type="term" value="P:transmembrane transport"/>
    <property type="evidence" value="ECO:0007669"/>
    <property type="project" value="InterPro"/>
</dbReference>
<feature type="transmembrane region" description="Helical" evidence="8">
    <location>
        <begin position="278"/>
        <end position="297"/>
    </location>
</feature>
<keyword evidence="3" id="KW-0813">Transport</keyword>
<keyword evidence="7 8" id="KW-0472">Membrane</keyword>
<feature type="transmembrane region" description="Helical" evidence="8">
    <location>
        <begin position="185"/>
        <end position="205"/>
    </location>
</feature>
<gene>
    <name evidence="9" type="ORF">SAMN05216565_107142</name>
</gene>
<dbReference type="EMBL" id="FNJU01000007">
    <property type="protein sequence ID" value="SDP80606.1"/>
    <property type="molecule type" value="Genomic_DNA"/>
</dbReference>
<dbReference type="RefSeq" id="WP_090855848.1">
    <property type="nucleotide sequence ID" value="NZ_FNJU01000007.1"/>
</dbReference>
<dbReference type="GO" id="GO:0005886">
    <property type="term" value="C:plasma membrane"/>
    <property type="evidence" value="ECO:0007669"/>
    <property type="project" value="UniProtKB-SubCell"/>
</dbReference>
<evidence type="ECO:0000256" key="5">
    <source>
        <dbReference type="ARBA" id="ARBA00022692"/>
    </source>
</evidence>
<keyword evidence="4" id="KW-1003">Cell membrane</keyword>
<feature type="transmembrane region" description="Helical" evidence="8">
    <location>
        <begin position="58"/>
        <end position="80"/>
    </location>
</feature>
<evidence type="ECO:0000256" key="3">
    <source>
        <dbReference type="ARBA" id="ARBA00022448"/>
    </source>
</evidence>
<dbReference type="Proteomes" id="UP000199159">
    <property type="component" value="Unassembled WGS sequence"/>
</dbReference>
<dbReference type="Pfam" id="PF03547">
    <property type="entry name" value="Mem_trans"/>
    <property type="match status" value="2"/>
</dbReference>
<evidence type="ECO:0000313" key="10">
    <source>
        <dbReference type="Proteomes" id="UP000199159"/>
    </source>
</evidence>
<dbReference type="Gene3D" id="1.20.1530.20">
    <property type="match status" value="1"/>
</dbReference>
<dbReference type="STRING" id="930152.SAMN05216565_107142"/>
<dbReference type="PANTHER" id="PTHR36838:SF1">
    <property type="entry name" value="SLR1864 PROTEIN"/>
    <property type="match status" value="1"/>
</dbReference>
<evidence type="ECO:0000256" key="6">
    <source>
        <dbReference type="ARBA" id="ARBA00022989"/>
    </source>
</evidence>
<comment type="subcellular location">
    <subcellularLocation>
        <location evidence="1">Cell membrane</location>
        <topology evidence="1">Multi-pass membrane protein</topology>
    </subcellularLocation>
</comment>
<keyword evidence="5 8" id="KW-0812">Transmembrane</keyword>
<evidence type="ECO:0000256" key="4">
    <source>
        <dbReference type="ARBA" id="ARBA00022475"/>
    </source>
</evidence>
<evidence type="ECO:0000256" key="8">
    <source>
        <dbReference type="SAM" id="Phobius"/>
    </source>
</evidence>
<evidence type="ECO:0000256" key="1">
    <source>
        <dbReference type="ARBA" id="ARBA00004651"/>
    </source>
</evidence>
<comment type="similarity">
    <text evidence="2">Belongs to the auxin efflux carrier (TC 2.A.69) family.</text>
</comment>
<accession>A0A1H0VR74</accession>
<sequence length="298" mass="32998">MTIFFQVVLPVLLIFLSGYGIQKWKKLNIKALSTVAIYIFTPMLVFQTFYPAELNKQYGIMVIFSILLLIAMILVNKIYCRIKNYEPSVESGLVLSTAFMNSGNYGAPIILFAYGQIGFAYSVTFLVLQAIIMNFFGIYYAARGKAGIKYAIKSVFEMPPTYAVIIALILNIFEVNVPTNILSAIDLLAPATIPLVMVILGMQLAEIKLGHMEWDKISFGVLTRLFLSPLVAWGIVSLFPMEPLLRNVLILSAAMPSAATTVMYAVQYDCEPDLVSSITLITTLVSIVTITLLLFILG</sequence>